<gene>
    <name evidence="1" type="ORF">EKE94_14420</name>
</gene>
<dbReference type="Proteomes" id="UP000285908">
    <property type="component" value="Unassembled WGS sequence"/>
</dbReference>
<comment type="caution">
    <text evidence="1">The sequence shown here is derived from an EMBL/GenBank/DDBJ whole genome shotgun (WGS) entry which is preliminary data.</text>
</comment>
<dbReference type="OrthoDB" id="9758603at2"/>
<name>A0A438AEV5_9RHOB</name>
<proteinExistence type="predicted"/>
<keyword evidence="2" id="KW-1185">Reference proteome</keyword>
<dbReference type="EMBL" id="RQXX01000005">
    <property type="protein sequence ID" value="RVV97212.1"/>
    <property type="molecule type" value="Genomic_DNA"/>
</dbReference>
<dbReference type="AlphaFoldDB" id="A0A438AEV5"/>
<organism evidence="1 2">
    <name type="scientific">Mesobaculum littorinae</name>
    <dbReference type="NCBI Taxonomy" id="2486419"/>
    <lineage>
        <taxon>Bacteria</taxon>
        <taxon>Pseudomonadati</taxon>
        <taxon>Pseudomonadota</taxon>
        <taxon>Alphaproteobacteria</taxon>
        <taxon>Rhodobacterales</taxon>
        <taxon>Roseobacteraceae</taxon>
        <taxon>Mesobaculum</taxon>
    </lineage>
</organism>
<accession>A0A438AEV5</accession>
<evidence type="ECO:0000313" key="1">
    <source>
        <dbReference type="EMBL" id="RVV97212.1"/>
    </source>
</evidence>
<protein>
    <submittedName>
        <fullName evidence="1">Uncharacterized protein</fullName>
    </submittedName>
</protein>
<sequence>MPYQAQDSWLGRNDFLRKTQCDAGRDWKIALSALRFRGGIRLRRTGACRLDDVMFRKHHHPAGRVTLEANLHWHATTRSRARPG</sequence>
<evidence type="ECO:0000313" key="2">
    <source>
        <dbReference type="Proteomes" id="UP000285908"/>
    </source>
</evidence>
<reference evidence="1 2" key="1">
    <citation type="submission" date="2018-11" db="EMBL/GenBank/DDBJ databases">
        <title>Mesobaculum littorinae gen. nov., sp. nov., isolated from Littorina scabra that represents a novel genus of the order Rhodobacteraceae.</title>
        <authorList>
            <person name="Li F."/>
        </authorList>
    </citation>
    <scope>NUCLEOTIDE SEQUENCE [LARGE SCALE GENOMIC DNA]</scope>
    <source>
        <strain evidence="1 2">M0103</strain>
    </source>
</reference>